<evidence type="ECO:0000256" key="4">
    <source>
        <dbReference type="ARBA" id="ARBA00023134"/>
    </source>
</evidence>
<keyword evidence="4 6" id="KW-0342">GTP-binding</keyword>
<evidence type="ECO:0000256" key="1">
    <source>
        <dbReference type="ARBA" id="ARBA00022723"/>
    </source>
</evidence>
<evidence type="ECO:0000256" key="6">
    <source>
        <dbReference type="PIRSR" id="PIRSR601019-1"/>
    </source>
</evidence>
<proteinExistence type="predicted"/>
<evidence type="ECO:0000256" key="7">
    <source>
        <dbReference type="PIRSR" id="PIRSR601019-2"/>
    </source>
</evidence>
<keyword evidence="1 7" id="KW-0479">Metal-binding</keyword>
<dbReference type="SUPFAM" id="SSF52540">
    <property type="entry name" value="P-loop containing nucleoside triphosphate hydrolases"/>
    <property type="match status" value="1"/>
</dbReference>
<dbReference type="GO" id="GO:0005525">
    <property type="term" value="F:GTP binding"/>
    <property type="evidence" value="ECO:0007669"/>
    <property type="project" value="UniProtKB-KW"/>
</dbReference>
<feature type="binding site" evidence="6">
    <location>
        <begin position="286"/>
        <end position="289"/>
    </location>
    <ligand>
        <name>GTP</name>
        <dbReference type="ChEBI" id="CHEBI:37565"/>
    </ligand>
</feature>
<dbReference type="SUPFAM" id="SSF47895">
    <property type="entry name" value="Transducin (alpha subunit), insertion domain"/>
    <property type="match status" value="1"/>
</dbReference>
<dbReference type="PANTHER" id="PTHR10218">
    <property type="entry name" value="GTP-BINDING PROTEIN ALPHA SUBUNIT"/>
    <property type="match status" value="1"/>
</dbReference>
<dbReference type="PRINTS" id="PR00318">
    <property type="entry name" value="GPROTEINA"/>
</dbReference>
<comment type="caution">
    <text evidence="9">The sequence shown here is derived from an EMBL/GenBank/DDBJ whole genome shotgun (WGS) entry which is preliminary data.</text>
</comment>
<dbReference type="InterPro" id="IPR027417">
    <property type="entry name" value="P-loop_NTPase"/>
</dbReference>
<dbReference type="GO" id="GO:0031683">
    <property type="term" value="F:G-protein beta/gamma-subunit complex binding"/>
    <property type="evidence" value="ECO:0007669"/>
    <property type="project" value="InterPro"/>
</dbReference>
<dbReference type="GO" id="GO:0003924">
    <property type="term" value="F:GTPase activity"/>
    <property type="evidence" value="ECO:0007669"/>
    <property type="project" value="InterPro"/>
</dbReference>
<dbReference type="InterPro" id="IPR011025">
    <property type="entry name" value="GproteinA_insert"/>
</dbReference>
<evidence type="ECO:0000256" key="3">
    <source>
        <dbReference type="ARBA" id="ARBA00022842"/>
    </source>
</evidence>
<evidence type="ECO:0000313" key="9">
    <source>
        <dbReference type="EMBL" id="KAG2375063.1"/>
    </source>
</evidence>
<dbReference type="GeneID" id="68102521"/>
<dbReference type="RefSeq" id="XP_044544237.1">
    <property type="nucleotide sequence ID" value="XM_044685570.1"/>
</dbReference>
<feature type="binding site" evidence="7">
    <location>
        <position position="56"/>
    </location>
    <ligand>
        <name>Mg(2+)</name>
        <dbReference type="ChEBI" id="CHEBI:18420"/>
    </ligand>
</feature>
<name>A0AA88KEJ4_NAELO</name>
<reference evidence="9 10" key="1">
    <citation type="journal article" date="2018" name="BMC Genomics">
        <title>The genome of Naegleria lovaniensis, the basis for a comparative approach to unravel pathogenicity factors of the human pathogenic amoeba N. fowleri.</title>
        <authorList>
            <person name="Liechti N."/>
            <person name="Schurch N."/>
            <person name="Bruggmann R."/>
            <person name="Wittwer M."/>
        </authorList>
    </citation>
    <scope>NUCLEOTIDE SEQUENCE [LARGE SCALE GENOMIC DNA]</scope>
    <source>
        <strain evidence="9 10">ATCC 30569</strain>
    </source>
</reference>
<dbReference type="FunFam" id="3.40.50.300:FF:002307">
    <property type="entry name" value="Guanine nucleotide-binding protein G(k) subunit alpha"/>
    <property type="match status" value="1"/>
</dbReference>
<dbReference type="AlphaFoldDB" id="A0AA88KEJ4"/>
<dbReference type="EMBL" id="PYSW02000040">
    <property type="protein sequence ID" value="KAG2375063.1"/>
    <property type="molecule type" value="Genomic_DNA"/>
</dbReference>
<evidence type="ECO:0000256" key="2">
    <source>
        <dbReference type="ARBA" id="ARBA00022741"/>
    </source>
</evidence>
<feature type="binding site" evidence="6">
    <location>
        <begin position="164"/>
        <end position="165"/>
    </location>
    <ligand>
        <name>GTP</name>
        <dbReference type="ChEBI" id="CHEBI:37565"/>
    </ligand>
</feature>
<feature type="region of interest" description="Disordered" evidence="8">
    <location>
        <begin position="1"/>
        <end position="42"/>
    </location>
</feature>
<feature type="compositionally biased region" description="Low complexity" evidence="8">
    <location>
        <begin position="7"/>
        <end position="35"/>
    </location>
</feature>
<dbReference type="Pfam" id="PF00503">
    <property type="entry name" value="G-alpha"/>
    <property type="match status" value="1"/>
</dbReference>
<evidence type="ECO:0000256" key="8">
    <source>
        <dbReference type="SAM" id="MobiDB-lite"/>
    </source>
</evidence>
<evidence type="ECO:0000256" key="5">
    <source>
        <dbReference type="ARBA" id="ARBA00023224"/>
    </source>
</evidence>
<keyword evidence="3 7" id="KW-0460">Magnesium</keyword>
<dbReference type="Gene3D" id="1.10.400.10">
    <property type="entry name" value="GI Alpha 1, domain 2-like"/>
    <property type="match status" value="1"/>
</dbReference>
<keyword evidence="2 6" id="KW-0547">Nucleotide-binding</keyword>
<dbReference type="PANTHER" id="PTHR10218:SF302">
    <property type="entry name" value="GUANINE NUCLEOTIDE-BINDING PROTEIN ALPHA-5 SUBUNIT"/>
    <property type="match status" value="1"/>
</dbReference>
<feature type="binding site" evidence="6">
    <location>
        <position position="343"/>
    </location>
    <ligand>
        <name>GTP</name>
        <dbReference type="ChEBI" id="CHEBI:37565"/>
    </ligand>
</feature>
<gene>
    <name evidence="9" type="ORF">C9374_010067</name>
</gene>
<dbReference type="InterPro" id="IPR001019">
    <property type="entry name" value="Gprotein_alpha_su"/>
</dbReference>
<sequence length="365" mass="42332">MGCFGDSGSKPSSNNNNNNNNKSKTSNNNAASNNGPKKDPNRVSVLLLGAGESGKSTIFKQMKIIHKEPFTDEERATFREIIYGNVVRNMRALIEACENLEIPIQKNESKRIASEFMQRMDDDALLNIERHWTPELANDIQFLWTKEEAIQQAFTKRNLFQITDSAAYYFNALDRIKDPNSYLPSVDDVLRSRLKTTGIAEMEFHLKEIGKIVKVIDVGGQRNERKKWIHCFEGVDALLYVSSLSEYNQLCYEDESTQRLNESLYLFEDVCNNRWFKDTDIILFLNKTDVFREKLESLKDLSKYQPEYTGNNDYDSAREFIKNKFLEKNHNPERNIYTEFTCAVETENLGKQFVECISKVLQKRK</sequence>
<accession>A0AA88KEJ4</accession>
<dbReference type="PROSITE" id="PS51882">
    <property type="entry name" value="G_ALPHA"/>
    <property type="match status" value="1"/>
</dbReference>
<dbReference type="GO" id="GO:0001664">
    <property type="term" value="F:G protein-coupled receptor binding"/>
    <property type="evidence" value="ECO:0007669"/>
    <property type="project" value="TreeGrafter"/>
</dbReference>
<dbReference type="SMART" id="SM00275">
    <property type="entry name" value="G_alpha"/>
    <property type="match status" value="1"/>
</dbReference>
<dbReference type="Gene3D" id="3.40.50.300">
    <property type="entry name" value="P-loop containing nucleotide triphosphate hydrolases"/>
    <property type="match status" value="1"/>
</dbReference>
<evidence type="ECO:0000313" key="10">
    <source>
        <dbReference type="Proteomes" id="UP000816034"/>
    </source>
</evidence>
<keyword evidence="10" id="KW-1185">Reference proteome</keyword>
<organism evidence="9 10">
    <name type="scientific">Naegleria lovaniensis</name>
    <name type="common">Amoeba</name>
    <dbReference type="NCBI Taxonomy" id="51637"/>
    <lineage>
        <taxon>Eukaryota</taxon>
        <taxon>Discoba</taxon>
        <taxon>Heterolobosea</taxon>
        <taxon>Tetramitia</taxon>
        <taxon>Eutetramitia</taxon>
        <taxon>Vahlkampfiidae</taxon>
        <taxon>Naegleria</taxon>
    </lineage>
</organism>
<feature type="binding site" evidence="6">
    <location>
        <begin position="217"/>
        <end position="221"/>
    </location>
    <ligand>
        <name>GTP</name>
        <dbReference type="ChEBI" id="CHEBI:37565"/>
    </ligand>
</feature>
<feature type="binding site" evidence="6">
    <location>
        <begin position="52"/>
        <end position="57"/>
    </location>
    <ligand>
        <name>GTP</name>
        <dbReference type="ChEBI" id="CHEBI:37565"/>
    </ligand>
</feature>
<dbReference type="CDD" id="cd00066">
    <property type="entry name" value="G-alpha"/>
    <property type="match status" value="1"/>
</dbReference>
<dbReference type="GO" id="GO:0005737">
    <property type="term" value="C:cytoplasm"/>
    <property type="evidence" value="ECO:0007669"/>
    <property type="project" value="TreeGrafter"/>
</dbReference>
<dbReference type="GO" id="GO:0046872">
    <property type="term" value="F:metal ion binding"/>
    <property type="evidence" value="ECO:0007669"/>
    <property type="project" value="UniProtKB-KW"/>
</dbReference>
<dbReference type="GO" id="GO:0007188">
    <property type="term" value="P:adenylate cyclase-modulating G protein-coupled receptor signaling pathway"/>
    <property type="evidence" value="ECO:0007669"/>
    <property type="project" value="TreeGrafter"/>
</dbReference>
<keyword evidence="5" id="KW-0807">Transducer</keyword>
<dbReference type="Proteomes" id="UP000816034">
    <property type="component" value="Unassembled WGS sequence"/>
</dbReference>
<protein>
    <submittedName>
        <fullName evidence="9">Uncharacterized protein</fullName>
    </submittedName>
</protein>
<feature type="binding site" evidence="7">
    <location>
        <position position="196"/>
    </location>
    <ligand>
        <name>Mg(2+)</name>
        <dbReference type="ChEBI" id="CHEBI:18420"/>
    </ligand>
</feature>
<dbReference type="GO" id="GO:0005834">
    <property type="term" value="C:heterotrimeric G-protein complex"/>
    <property type="evidence" value="ECO:0007669"/>
    <property type="project" value="TreeGrafter"/>
</dbReference>
<feature type="binding site" evidence="6">
    <location>
        <begin position="190"/>
        <end position="196"/>
    </location>
    <ligand>
        <name>GTP</name>
        <dbReference type="ChEBI" id="CHEBI:37565"/>
    </ligand>
</feature>